<dbReference type="Pfam" id="PF07702">
    <property type="entry name" value="UTRA"/>
    <property type="match status" value="1"/>
</dbReference>
<gene>
    <name evidence="5" type="ORF">HGA05_20220</name>
</gene>
<dbReference type="PANTHER" id="PTHR44846">
    <property type="entry name" value="MANNOSYL-D-GLYCERATE TRANSPORT/METABOLISM SYSTEM REPRESSOR MNGR-RELATED"/>
    <property type="match status" value="1"/>
</dbReference>
<dbReference type="PANTHER" id="PTHR44846:SF1">
    <property type="entry name" value="MANNOSYL-D-GLYCERATE TRANSPORT_METABOLISM SYSTEM REPRESSOR MNGR-RELATED"/>
    <property type="match status" value="1"/>
</dbReference>
<dbReference type="GO" id="GO:0045892">
    <property type="term" value="P:negative regulation of DNA-templated transcription"/>
    <property type="evidence" value="ECO:0007669"/>
    <property type="project" value="TreeGrafter"/>
</dbReference>
<dbReference type="CDD" id="cd07377">
    <property type="entry name" value="WHTH_GntR"/>
    <property type="match status" value="1"/>
</dbReference>
<dbReference type="InterPro" id="IPR036388">
    <property type="entry name" value="WH-like_DNA-bd_sf"/>
</dbReference>
<evidence type="ECO:0000259" key="4">
    <source>
        <dbReference type="PROSITE" id="PS50949"/>
    </source>
</evidence>
<dbReference type="PRINTS" id="PR00035">
    <property type="entry name" value="HTHGNTR"/>
</dbReference>
<protein>
    <submittedName>
        <fullName evidence="5">GntR family transcriptional regulator</fullName>
    </submittedName>
</protein>
<sequence length="243" mass="27390">MAVSPRYQEIYEALRHQIVDGTYQPGDELPPETVLMDQWQVSRGPIRQALYKLRTEGFIYTTRGRPARVRRPHSPTQTLSSFTPFSQWALTTGREPGNHTISVARTRVTAEIAEALQIGVDDFLIEVVRLRTLDGIPALLERSRFTTDVGASLFDFDPDKGSITDHLVDEGVQFASMRHELDAVAADATDAEALQIDSGAPLLRERRTSYDPQGRPFEYSDDRYRPDQVTFSIMNTMTGDERG</sequence>
<evidence type="ECO:0000313" key="5">
    <source>
        <dbReference type="EMBL" id="NKY03899.1"/>
    </source>
</evidence>
<accession>A0A846WQX2</accession>
<dbReference type="InterPro" id="IPR011663">
    <property type="entry name" value="UTRA"/>
</dbReference>
<organism evidence="5 6">
    <name type="scientific">Gordonia polyisoprenivorans</name>
    <dbReference type="NCBI Taxonomy" id="84595"/>
    <lineage>
        <taxon>Bacteria</taxon>
        <taxon>Bacillati</taxon>
        <taxon>Actinomycetota</taxon>
        <taxon>Actinomycetes</taxon>
        <taxon>Mycobacteriales</taxon>
        <taxon>Gordoniaceae</taxon>
        <taxon>Gordonia</taxon>
    </lineage>
</organism>
<dbReference type="Proteomes" id="UP000563898">
    <property type="component" value="Unassembled WGS sequence"/>
</dbReference>
<proteinExistence type="predicted"/>
<dbReference type="GO" id="GO:0003677">
    <property type="term" value="F:DNA binding"/>
    <property type="evidence" value="ECO:0007669"/>
    <property type="project" value="UniProtKB-KW"/>
</dbReference>
<dbReference type="InterPro" id="IPR050679">
    <property type="entry name" value="Bact_HTH_transcr_reg"/>
</dbReference>
<name>A0A846WQX2_9ACTN</name>
<evidence type="ECO:0000256" key="2">
    <source>
        <dbReference type="ARBA" id="ARBA00023125"/>
    </source>
</evidence>
<dbReference type="Gene3D" id="3.40.1410.10">
    <property type="entry name" value="Chorismate lyase-like"/>
    <property type="match status" value="1"/>
</dbReference>
<comment type="caution">
    <text evidence="5">The sequence shown here is derived from an EMBL/GenBank/DDBJ whole genome shotgun (WGS) entry which is preliminary data.</text>
</comment>
<evidence type="ECO:0000313" key="6">
    <source>
        <dbReference type="Proteomes" id="UP000563898"/>
    </source>
</evidence>
<dbReference type="InterPro" id="IPR000524">
    <property type="entry name" value="Tscrpt_reg_HTH_GntR"/>
</dbReference>
<keyword evidence="2" id="KW-0238">DNA-binding</keyword>
<keyword evidence="3" id="KW-0804">Transcription</keyword>
<dbReference type="AlphaFoldDB" id="A0A846WQX2"/>
<evidence type="ECO:0000256" key="3">
    <source>
        <dbReference type="ARBA" id="ARBA00023163"/>
    </source>
</evidence>
<dbReference type="Pfam" id="PF00392">
    <property type="entry name" value="GntR"/>
    <property type="match status" value="1"/>
</dbReference>
<reference evidence="5 6" key="1">
    <citation type="submission" date="2020-04" db="EMBL/GenBank/DDBJ databases">
        <title>MicrobeNet Type strains.</title>
        <authorList>
            <person name="Nicholson A.C."/>
        </authorList>
    </citation>
    <scope>NUCLEOTIDE SEQUENCE [LARGE SCALE GENOMIC DNA]</scope>
    <source>
        <strain evidence="5 6">ATCC BAA-14</strain>
    </source>
</reference>
<dbReference type="InterPro" id="IPR036390">
    <property type="entry name" value="WH_DNA-bd_sf"/>
</dbReference>
<dbReference type="GO" id="GO:0003700">
    <property type="term" value="F:DNA-binding transcription factor activity"/>
    <property type="evidence" value="ECO:0007669"/>
    <property type="project" value="InterPro"/>
</dbReference>
<dbReference type="PROSITE" id="PS50949">
    <property type="entry name" value="HTH_GNTR"/>
    <property type="match status" value="1"/>
</dbReference>
<keyword evidence="1" id="KW-0805">Transcription regulation</keyword>
<dbReference type="Gene3D" id="1.10.10.10">
    <property type="entry name" value="Winged helix-like DNA-binding domain superfamily/Winged helix DNA-binding domain"/>
    <property type="match status" value="1"/>
</dbReference>
<feature type="domain" description="HTH gntR-type" evidence="4">
    <location>
        <begin position="4"/>
        <end position="72"/>
    </location>
</feature>
<dbReference type="SMART" id="SM00345">
    <property type="entry name" value="HTH_GNTR"/>
    <property type="match status" value="1"/>
</dbReference>
<dbReference type="SMART" id="SM00866">
    <property type="entry name" value="UTRA"/>
    <property type="match status" value="1"/>
</dbReference>
<dbReference type="EMBL" id="JAAXPC010000013">
    <property type="protein sequence ID" value="NKY03899.1"/>
    <property type="molecule type" value="Genomic_DNA"/>
</dbReference>
<dbReference type="InterPro" id="IPR028978">
    <property type="entry name" value="Chorismate_lyase_/UTRA_dom_sf"/>
</dbReference>
<evidence type="ECO:0000256" key="1">
    <source>
        <dbReference type="ARBA" id="ARBA00023015"/>
    </source>
</evidence>
<dbReference type="SUPFAM" id="SSF64288">
    <property type="entry name" value="Chorismate lyase-like"/>
    <property type="match status" value="1"/>
</dbReference>
<dbReference type="SUPFAM" id="SSF46785">
    <property type="entry name" value="Winged helix' DNA-binding domain"/>
    <property type="match status" value="1"/>
</dbReference>